<keyword evidence="3" id="KW-1185">Reference proteome</keyword>
<reference evidence="2 3" key="1">
    <citation type="submission" date="2019-05" db="EMBL/GenBank/DDBJ databases">
        <title>Another draft genome of Portunus trituberculatus and its Hox gene families provides insights of decapod evolution.</title>
        <authorList>
            <person name="Jeong J.-H."/>
            <person name="Song I."/>
            <person name="Kim S."/>
            <person name="Choi T."/>
            <person name="Kim D."/>
            <person name="Ryu S."/>
            <person name="Kim W."/>
        </authorList>
    </citation>
    <scope>NUCLEOTIDE SEQUENCE [LARGE SCALE GENOMIC DNA]</scope>
    <source>
        <tissue evidence="2">Muscle</tissue>
    </source>
</reference>
<dbReference type="AlphaFoldDB" id="A0A5B7KQ54"/>
<organism evidence="2 3">
    <name type="scientific">Portunus trituberculatus</name>
    <name type="common">Swimming crab</name>
    <name type="synonym">Neptunus trituberculatus</name>
    <dbReference type="NCBI Taxonomy" id="210409"/>
    <lineage>
        <taxon>Eukaryota</taxon>
        <taxon>Metazoa</taxon>
        <taxon>Ecdysozoa</taxon>
        <taxon>Arthropoda</taxon>
        <taxon>Crustacea</taxon>
        <taxon>Multicrustacea</taxon>
        <taxon>Malacostraca</taxon>
        <taxon>Eumalacostraca</taxon>
        <taxon>Eucarida</taxon>
        <taxon>Decapoda</taxon>
        <taxon>Pleocyemata</taxon>
        <taxon>Brachyura</taxon>
        <taxon>Eubrachyura</taxon>
        <taxon>Portunoidea</taxon>
        <taxon>Portunidae</taxon>
        <taxon>Portuninae</taxon>
        <taxon>Portunus</taxon>
    </lineage>
</organism>
<protein>
    <submittedName>
        <fullName evidence="2">Uncharacterized protein</fullName>
    </submittedName>
</protein>
<feature type="region of interest" description="Disordered" evidence="1">
    <location>
        <begin position="1"/>
        <end position="62"/>
    </location>
</feature>
<proteinExistence type="predicted"/>
<comment type="caution">
    <text evidence="2">The sequence shown here is derived from an EMBL/GenBank/DDBJ whole genome shotgun (WGS) entry which is preliminary data.</text>
</comment>
<feature type="compositionally biased region" description="Acidic residues" evidence="1">
    <location>
        <begin position="24"/>
        <end position="37"/>
    </location>
</feature>
<evidence type="ECO:0000313" key="3">
    <source>
        <dbReference type="Proteomes" id="UP000324222"/>
    </source>
</evidence>
<dbReference type="Proteomes" id="UP000324222">
    <property type="component" value="Unassembled WGS sequence"/>
</dbReference>
<feature type="compositionally biased region" description="Acidic residues" evidence="1">
    <location>
        <begin position="46"/>
        <end position="60"/>
    </location>
</feature>
<feature type="compositionally biased region" description="Basic and acidic residues" evidence="1">
    <location>
        <begin position="7"/>
        <end position="23"/>
    </location>
</feature>
<sequence length="89" mass="9604">MGNKNKQNGEARDTDSTLPKDEDVGAEGDETTDDEGGVDTPPPQKDEEEQEDAQNEDGTFEAEMRVVAVYGARLSCLHSGGHLHYSPPS</sequence>
<evidence type="ECO:0000313" key="2">
    <source>
        <dbReference type="EMBL" id="MPD07025.1"/>
    </source>
</evidence>
<gene>
    <name evidence="2" type="ORF">E2C01_102866</name>
</gene>
<evidence type="ECO:0000256" key="1">
    <source>
        <dbReference type="SAM" id="MobiDB-lite"/>
    </source>
</evidence>
<dbReference type="EMBL" id="VSRR010154373">
    <property type="protein sequence ID" value="MPD07025.1"/>
    <property type="molecule type" value="Genomic_DNA"/>
</dbReference>
<name>A0A5B7KQ54_PORTR</name>
<accession>A0A5B7KQ54</accession>